<dbReference type="KEGG" id="tpsc:RBB77_05640"/>
<feature type="transmembrane region" description="Helical" evidence="2">
    <location>
        <begin position="306"/>
        <end position="328"/>
    </location>
</feature>
<dbReference type="RefSeq" id="WP_353065457.1">
    <property type="nucleotide sequence ID" value="NZ_CP132942.1"/>
</dbReference>
<feature type="chain" id="PRO_5043728367" evidence="3">
    <location>
        <begin position="25"/>
        <end position="372"/>
    </location>
</feature>
<feature type="region of interest" description="Disordered" evidence="1">
    <location>
        <begin position="44"/>
        <end position="64"/>
    </location>
</feature>
<dbReference type="InterPro" id="IPR046534">
    <property type="entry name" value="DUF6599"/>
</dbReference>
<feature type="signal peptide" evidence="3">
    <location>
        <begin position="1"/>
        <end position="24"/>
    </location>
</feature>
<keyword evidence="2" id="KW-0812">Transmembrane</keyword>
<dbReference type="AlphaFoldDB" id="A0AAU7ZTX3"/>
<name>A0AAU7ZTX3_9BACT</name>
<accession>A0AAU7ZTX3</accession>
<keyword evidence="3" id="KW-0732">Signal</keyword>
<sequence>MGFSSRMRVVAAVLLAFAMVGASAISLEGQTAKVMLAEPPAPLLPESLREGPDHEAGNGVPSWSGADGPVLIEDGLRRYERGGPQIPTAGGAASAGTITVYQFEDATGAAAAYDYLYRSAPYVVRSGVSVVAANLKGSSASAEALLRTVETGLPKVGGPKGMSPLLPTYLPTKGLEKGSQRYALGPVGYKAMGGVLPPEIVGFDKAAEVVTAKYEGKGTLTMLLYPTPQIAGDHGRQIETEMNREGGAAGTVKLRREGPLVLLTTGAWNAAEAQRLVEGIHLRSEVTWNKPVPPEFHAEIRKTVSLLTSILVFCGLGALAAVILALFLGGGRAAIRVLQGKPAATEPEFLRIDLSGSAARIQTGDPKSTTRG</sequence>
<reference evidence="4" key="1">
    <citation type="submission" date="2023-08" db="EMBL/GenBank/DDBJ databases">
        <authorList>
            <person name="Messyasz A."/>
            <person name="Mannisto M.K."/>
            <person name="Kerkhof L.J."/>
            <person name="Haggblom M."/>
        </authorList>
    </citation>
    <scope>NUCLEOTIDE SEQUENCE</scope>
    <source>
        <strain evidence="4">X5P6</strain>
    </source>
</reference>
<reference evidence="4" key="2">
    <citation type="journal article" date="2024" name="Environ. Microbiol.">
        <title>Genome analysis and description of Tunturibacter gen. nov. expands the diversity of Terriglobia in tundra soils.</title>
        <authorList>
            <person name="Messyasz A."/>
            <person name="Mannisto M.K."/>
            <person name="Kerkhof L.J."/>
            <person name="Haggblom M.M."/>
        </authorList>
    </citation>
    <scope>NUCLEOTIDE SEQUENCE</scope>
    <source>
        <strain evidence="4">X5P6</strain>
    </source>
</reference>
<evidence type="ECO:0000256" key="2">
    <source>
        <dbReference type="SAM" id="Phobius"/>
    </source>
</evidence>
<protein>
    <submittedName>
        <fullName evidence="4">Uncharacterized protein</fullName>
    </submittedName>
</protein>
<dbReference type="Pfam" id="PF20244">
    <property type="entry name" value="DUF6599"/>
    <property type="match status" value="1"/>
</dbReference>
<organism evidence="4">
    <name type="scientific">Tunturiibacter psychrotolerans</name>
    <dbReference type="NCBI Taxonomy" id="3069686"/>
    <lineage>
        <taxon>Bacteria</taxon>
        <taxon>Pseudomonadati</taxon>
        <taxon>Acidobacteriota</taxon>
        <taxon>Terriglobia</taxon>
        <taxon>Terriglobales</taxon>
        <taxon>Acidobacteriaceae</taxon>
        <taxon>Tunturiibacter</taxon>
    </lineage>
</organism>
<evidence type="ECO:0000256" key="1">
    <source>
        <dbReference type="SAM" id="MobiDB-lite"/>
    </source>
</evidence>
<keyword evidence="2" id="KW-0472">Membrane</keyword>
<feature type="compositionally biased region" description="Basic and acidic residues" evidence="1">
    <location>
        <begin position="47"/>
        <end position="56"/>
    </location>
</feature>
<dbReference type="EMBL" id="CP132942">
    <property type="protein sequence ID" value="XCB34377.1"/>
    <property type="molecule type" value="Genomic_DNA"/>
</dbReference>
<evidence type="ECO:0000256" key="3">
    <source>
        <dbReference type="SAM" id="SignalP"/>
    </source>
</evidence>
<evidence type="ECO:0000313" key="4">
    <source>
        <dbReference type="EMBL" id="XCB34377.1"/>
    </source>
</evidence>
<proteinExistence type="predicted"/>
<gene>
    <name evidence="4" type="ORF">RBB77_05640</name>
</gene>
<keyword evidence="2" id="KW-1133">Transmembrane helix</keyword>